<protein>
    <submittedName>
        <fullName evidence="1">Uncharacterized protein</fullName>
    </submittedName>
</protein>
<accession>A0A7S4ER06</accession>
<dbReference type="AlphaFoldDB" id="A0A7S4ER06"/>
<reference evidence="1" key="1">
    <citation type="submission" date="2021-01" db="EMBL/GenBank/DDBJ databases">
        <authorList>
            <person name="Corre E."/>
            <person name="Pelletier E."/>
            <person name="Niang G."/>
            <person name="Scheremetjew M."/>
            <person name="Finn R."/>
            <person name="Kale V."/>
            <person name="Holt S."/>
            <person name="Cochrane G."/>
            <person name="Meng A."/>
            <person name="Brown T."/>
            <person name="Cohen L."/>
        </authorList>
    </citation>
    <scope>NUCLEOTIDE SEQUENCE</scope>
    <source>
        <strain evidence="1">10249 10 AB</strain>
    </source>
</reference>
<organism evidence="1">
    <name type="scientific">Pseudo-nitzschia australis</name>
    <dbReference type="NCBI Taxonomy" id="44445"/>
    <lineage>
        <taxon>Eukaryota</taxon>
        <taxon>Sar</taxon>
        <taxon>Stramenopiles</taxon>
        <taxon>Ochrophyta</taxon>
        <taxon>Bacillariophyta</taxon>
        <taxon>Bacillariophyceae</taxon>
        <taxon>Bacillariophycidae</taxon>
        <taxon>Bacillariales</taxon>
        <taxon>Bacillariaceae</taxon>
        <taxon>Pseudo-nitzschia</taxon>
    </lineage>
</organism>
<dbReference type="EMBL" id="HBIX01034581">
    <property type="protein sequence ID" value="CAE0729798.1"/>
    <property type="molecule type" value="Transcribed_RNA"/>
</dbReference>
<name>A0A7S4ER06_9STRA</name>
<evidence type="ECO:0000313" key="1">
    <source>
        <dbReference type="EMBL" id="CAE0729798.1"/>
    </source>
</evidence>
<gene>
    <name evidence="1" type="ORF">PAUS00366_LOCUS22583</name>
</gene>
<sequence length="274" mass="31735">MTNFIPQKKKKVSFQQNDTIITVESYLDYSSSIWYSQKEYRSFSLEETREQLSGPPSLRKVKRERSLRKNDIRRLVIEAQFIKFKGSEEYGTGDKKAQWLANFYTRHSGSFVIEARQRGIENDLELLNIKLREASSAMLKRSALFKTLTVSKTNNNNNTNNARWSDSQGVIKLGLGGAANSKDRAPIAVKSSSHLRRELCKDFDLNKNLIGTPFESIRMKQIDRHWSSEQKQHRWSAVPIQNKRRSVLKRDRPLKDIHPLALRRPSLSKRAALD</sequence>
<proteinExistence type="predicted"/>